<protein>
    <submittedName>
        <fullName evidence="2">Uncharacterized protein</fullName>
    </submittedName>
</protein>
<sequence>MRKRRPMLALFGALLFWVGLAATVLFAAAVIYLVATGSSADWIIFAFTVPPVVIGWLMVRRSGVPFGDAINL</sequence>
<evidence type="ECO:0000313" key="2">
    <source>
        <dbReference type="EMBL" id="HIZ35358.1"/>
    </source>
</evidence>
<dbReference type="Proteomes" id="UP000824037">
    <property type="component" value="Unassembled WGS sequence"/>
</dbReference>
<keyword evidence="1" id="KW-0472">Membrane</keyword>
<gene>
    <name evidence="2" type="ORF">H9815_06235</name>
</gene>
<accession>A0A9D2ED96</accession>
<keyword evidence="1" id="KW-1133">Transmembrane helix</keyword>
<feature type="transmembrane region" description="Helical" evidence="1">
    <location>
        <begin position="43"/>
        <end position="59"/>
    </location>
</feature>
<evidence type="ECO:0000256" key="1">
    <source>
        <dbReference type="SAM" id="Phobius"/>
    </source>
</evidence>
<dbReference type="AlphaFoldDB" id="A0A9D2ED96"/>
<dbReference type="EMBL" id="DXBY01000105">
    <property type="protein sequence ID" value="HIZ35358.1"/>
    <property type="molecule type" value="Genomic_DNA"/>
</dbReference>
<reference evidence="2" key="1">
    <citation type="journal article" date="2021" name="PeerJ">
        <title>Extensive microbial diversity within the chicken gut microbiome revealed by metagenomics and culture.</title>
        <authorList>
            <person name="Gilroy R."/>
            <person name="Ravi A."/>
            <person name="Getino M."/>
            <person name="Pursley I."/>
            <person name="Horton D.L."/>
            <person name="Alikhan N.F."/>
            <person name="Baker D."/>
            <person name="Gharbi K."/>
            <person name="Hall N."/>
            <person name="Watson M."/>
            <person name="Adriaenssens E.M."/>
            <person name="Foster-Nyarko E."/>
            <person name="Jarju S."/>
            <person name="Secka A."/>
            <person name="Antonio M."/>
            <person name="Oren A."/>
            <person name="Chaudhuri R.R."/>
            <person name="La Ragione R."/>
            <person name="Hildebrand F."/>
            <person name="Pallen M.J."/>
        </authorList>
    </citation>
    <scope>NUCLEOTIDE SEQUENCE</scope>
    <source>
        <strain evidence="2">ChiGjej4B4-7305</strain>
    </source>
</reference>
<evidence type="ECO:0000313" key="3">
    <source>
        <dbReference type="Proteomes" id="UP000824037"/>
    </source>
</evidence>
<organism evidence="2 3">
    <name type="scientific">Candidatus Ruania gallistercoris</name>
    <dbReference type="NCBI Taxonomy" id="2838746"/>
    <lineage>
        <taxon>Bacteria</taxon>
        <taxon>Bacillati</taxon>
        <taxon>Actinomycetota</taxon>
        <taxon>Actinomycetes</taxon>
        <taxon>Micrococcales</taxon>
        <taxon>Ruaniaceae</taxon>
        <taxon>Ruania</taxon>
    </lineage>
</organism>
<comment type="caution">
    <text evidence="2">The sequence shown here is derived from an EMBL/GenBank/DDBJ whole genome shotgun (WGS) entry which is preliminary data.</text>
</comment>
<name>A0A9D2ED96_9MICO</name>
<reference evidence="2" key="2">
    <citation type="submission" date="2021-04" db="EMBL/GenBank/DDBJ databases">
        <authorList>
            <person name="Gilroy R."/>
        </authorList>
    </citation>
    <scope>NUCLEOTIDE SEQUENCE</scope>
    <source>
        <strain evidence="2">ChiGjej4B4-7305</strain>
    </source>
</reference>
<keyword evidence="1" id="KW-0812">Transmembrane</keyword>
<proteinExistence type="predicted"/>